<evidence type="ECO:0000313" key="2">
    <source>
        <dbReference type="EMBL" id="HIS76424.1"/>
    </source>
</evidence>
<comment type="caution">
    <text evidence="2">The sequence shown here is derived from an EMBL/GenBank/DDBJ whole genome shotgun (WGS) entry which is preliminary data.</text>
</comment>
<feature type="region of interest" description="Disordered" evidence="1">
    <location>
        <begin position="1"/>
        <end position="42"/>
    </location>
</feature>
<organism evidence="2 3">
    <name type="scientific">Candidatus Merdivicinus excrementipullorum</name>
    <dbReference type="NCBI Taxonomy" id="2840867"/>
    <lineage>
        <taxon>Bacteria</taxon>
        <taxon>Bacillati</taxon>
        <taxon>Bacillota</taxon>
        <taxon>Clostridia</taxon>
        <taxon>Eubacteriales</taxon>
        <taxon>Oscillospiraceae</taxon>
        <taxon>Oscillospiraceae incertae sedis</taxon>
        <taxon>Candidatus Merdivicinus</taxon>
    </lineage>
</organism>
<feature type="compositionally biased region" description="Acidic residues" evidence="1">
    <location>
        <begin position="9"/>
        <end position="25"/>
    </location>
</feature>
<sequence length="218" mass="23805">MDKLFTPIEPEELSQPEAPTEEPAQEETPKEREQAFESVPSGDFGASLGQYVSRIVEQAMEKASAKLQKKSFDGFNPFDKNFHFDFDPASHPKFETAERVQVDGLPWGDDGVYRAVLFKGTKLVTPPVENGGTLAVDELEGSLLSAFSVTCDTVEGDVRCVLGSLTCDEIEGDVTYCTTVNADEIAGDVRQCSTINCDEINGNAVQCTNVYCDEINVD</sequence>
<dbReference type="AlphaFoldDB" id="A0A9D1FMT8"/>
<reference evidence="2" key="2">
    <citation type="journal article" date="2021" name="PeerJ">
        <title>Extensive microbial diversity within the chicken gut microbiome revealed by metagenomics and culture.</title>
        <authorList>
            <person name="Gilroy R."/>
            <person name="Ravi A."/>
            <person name="Getino M."/>
            <person name="Pursley I."/>
            <person name="Horton D.L."/>
            <person name="Alikhan N.F."/>
            <person name="Baker D."/>
            <person name="Gharbi K."/>
            <person name="Hall N."/>
            <person name="Watson M."/>
            <person name="Adriaenssens E.M."/>
            <person name="Foster-Nyarko E."/>
            <person name="Jarju S."/>
            <person name="Secka A."/>
            <person name="Antonio M."/>
            <person name="Oren A."/>
            <person name="Chaudhuri R.R."/>
            <person name="La Ragione R."/>
            <person name="Hildebrand F."/>
            <person name="Pallen M.J."/>
        </authorList>
    </citation>
    <scope>NUCLEOTIDE SEQUENCE</scope>
    <source>
        <strain evidence="2">CHK199-13235</strain>
    </source>
</reference>
<protein>
    <submittedName>
        <fullName evidence="2">Uncharacterized protein</fullName>
    </submittedName>
</protein>
<name>A0A9D1FMT8_9FIRM</name>
<accession>A0A9D1FMT8</accession>
<reference evidence="2" key="1">
    <citation type="submission" date="2020-10" db="EMBL/GenBank/DDBJ databases">
        <authorList>
            <person name="Gilroy R."/>
        </authorList>
    </citation>
    <scope>NUCLEOTIDE SEQUENCE</scope>
    <source>
        <strain evidence="2">CHK199-13235</strain>
    </source>
</reference>
<dbReference type="EMBL" id="DVJP01000042">
    <property type="protein sequence ID" value="HIS76424.1"/>
    <property type="molecule type" value="Genomic_DNA"/>
</dbReference>
<evidence type="ECO:0000313" key="3">
    <source>
        <dbReference type="Proteomes" id="UP000824002"/>
    </source>
</evidence>
<gene>
    <name evidence="2" type="ORF">IAB51_06375</name>
</gene>
<evidence type="ECO:0000256" key="1">
    <source>
        <dbReference type="SAM" id="MobiDB-lite"/>
    </source>
</evidence>
<proteinExistence type="predicted"/>
<dbReference type="Proteomes" id="UP000824002">
    <property type="component" value="Unassembled WGS sequence"/>
</dbReference>